<dbReference type="Proteomes" id="UP000305067">
    <property type="component" value="Unassembled WGS sequence"/>
</dbReference>
<organism evidence="2 3">
    <name type="scientific">Pterulicium gracile</name>
    <dbReference type="NCBI Taxonomy" id="1884261"/>
    <lineage>
        <taxon>Eukaryota</taxon>
        <taxon>Fungi</taxon>
        <taxon>Dikarya</taxon>
        <taxon>Basidiomycota</taxon>
        <taxon>Agaricomycotina</taxon>
        <taxon>Agaricomycetes</taxon>
        <taxon>Agaricomycetidae</taxon>
        <taxon>Agaricales</taxon>
        <taxon>Pleurotineae</taxon>
        <taxon>Pterulaceae</taxon>
        <taxon>Pterulicium</taxon>
    </lineage>
</organism>
<protein>
    <submittedName>
        <fullName evidence="2">Uncharacterized protein</fullName>
    </submittedName>
</protein>
<evidence type="ECO:0000256" key="1">
    <source>
        <dbReference type="SAM" id="MobiDB-lite"/>
    </source>
</evidence>
<feature type="region of interest" description="Disordered" evidence="1">
    <location>
        <begin position="1"/>
        <end position="46"/>
    </location>
</feature>
<evidence type="ECO:0000313" key="3">
    <source>
        <dbReference type="Proteomes" id="UP000305067"/>
    </source>
</evidence>
<proteinExistence type="predicted"/>
<dbReference type="AlphaFoldDB" id="A0A5C3R8J6"/>
<evidence type="ECO:0000313" key="2">
    <source>
        <dbReference type="EMBL" id="TFL07794.1"/>
    </source>
</evidence>
<gene>
    <name evidence="2" type="ORF">BDV98DRAFT_588247</name>
</gene>
<feature type="compositionally biased region" description="Polar residues" evidence="1">
    <location>
        <begin position="22"/>
        <end position="35"/>
    </location>
</feature>
<sequence>MSTNVNDTTTARLPSEVVAPQRTDSIPQQGSTQPGDGSELHGEPKLSFAERTIAAAQITRGTLLGQESVKKHGEKILEGTASAQDDKKNL</sequence>
<accession>A0A5C3R8J6</accession>
<name>A0A5C3R8J6_9AGAR</name>
<keyword evidence="3" id="KW-1185">Reference proteome</keyword>
<feature type="compositionally biased region" description="Polar residues" evidence="1">
    <location>
        <begin position="1"/>
        <end position="12"/>
    </location>
</feature>
<reference evidence="2 3" key="1">
    <citation type="journal article" date="2019" name="Nat. Ecol. Evol.">
        <title>Megaphylogeny resolves global patterns of mushroom evolution.</title>
        <authorList>
            <person name="Varga T."/>
            <person name="Krizsan K."/>
            <person name="Foldi C."/>
            <person name="Dima B."/>
            <person name="Sanchez-Garcia M."/>
            <person name="Sanchez-Ramirez S."/>
            <person name="Szollosi G.J."/>
            <person name="Szarkandi J.G."/>
            <person name="Papp V."/>
            <person name="Albert L."/>
            <person name="Andreopoulos W."/>
            <person name="Angelini C."/>
            <person name="Antonin V."/>
            <person name="Barry K.W."/>
            <person name="Bougher N.L."/>
            <person name="Buchanan P."/>
            <person name="Buyck B."/>
            <person name="Bense V."/>
            <person name="Catcheside P."/>
            <person name="Chovatia M."/>
            <person name="Cooper J."/>
            <person name="Damon W."/>
            <person name="Desjardin D."/>
            <person name="Finy P."/>
            <person name="Geml J."/>
            <person name="Haridas S."/>
            <person name="Hughes K."/>
            <person name="Justo A."/>
            <person name="Karasinski D."/>
            <person name="Kautmanova I."/>
            <person name="Kiss B."/>
            <person name="Kocsube S."/>
            <person name="Kotiranta H."/>
            <person name="LaButti K.M."/>
            <person name="Lechner B.E."/>
            <person name="Liimatainen K."/>
            <person name="Lipzen A."/>
            <person name="Lukacs Z."/>
            <person name="Mihaltcheva S."/>
            <person name="Morgado L.N."/>
            <person name="Niskanen T."/>
            <person name="Noordeloos M.E."/>
            <person name="Ohm R.A."/>
            <person name="Ortiz-Santana B."/>
            <person name="Ovrebo C."/>
            <person name="Racz N."/>
            <person name="Riley R."/>
            <person name="Savchenko A."/>
            <person name="Shiryaev A."/>
            <person name="Soop K."/>
            <person name="Spirin V."/>
            <person name="Szebenyi C."/>
            <person name="Tomsovsky M."/>
            <person name="Tulloss R.E."/>
            <person name="Uehling J."/>
            <person name="Grigoriev I.V."/>
            <person name="Vagvolgyi C."/>
            <person name="Papp T."/>
            <person name="Martin F.M."/>
            <person name="Miettinen O."/>
            <person name="Hibbett D.S."/>
            <person name="Nagy L.G."/>
        </authorList>
    </citation>
    <scope>NUCLEOTIDE SEQUENCE [LARGE SCALE GENOMIC DNA]</scope>
    <source>
        <strain evidence="2 3">CBS 309.79</strain>
    </source>
</reference>
<dbReference type="OrthoDB" id="3361009at2759"/>
<dbReference type="EMBL" id="ML178814">
    <property type="protein sequence ID" value="TFL07794.1"/>
    <property type="molecule type" value="Genomic_DNA"/>
</dbReference>